<evidence type="ECO:0000313" key="1">
    <source>
        <dbReference type="EMBL" id="GIY32517.1"/>
    </source>
</evidence>
<reference evidence="1 2" key="1">
    <citation type="submission" date="2021-06" db="EMBL/GenBank/DDBJ databases">
        <title>Caerostris extrusa draft genome.</title>
        <authorList>
            <person name="Kono N."/>
            <person name="Arakawa K."/>
        </authorList>
    </citation>
    <scope>NUCLEOTIDE SEQUENCE [LARGE SCALE GENOMIC DNA]</scope>
</reference>
<proteinExistence type="predicted"/>
<sequence length="107" mass="12222">MWRYAYRRGGFQSTLCVKRDGGICRGLGSLVHQNYRFCNEACLGNDARYDKSTEKKKRFLKALYARSILGGLGSLVHQNYRFCNEACIGNDVRGDKSTEKKESIEKD</sequence>
<accession>A0AAV4SIZ2</accession>
<gene>
    <name evidence="1" type="ORF">CEXT_347701</name>
</gene>
<name>A0AAV4SIZ2_CAEEX</name>
<keyword evidence="2" id="KW-1185">Reference proteome</keyword>
<dbReference type="AlphaFoldDB" id="A0AAV4SIZ2"/>
<dbReference type="EMBL" id="BPLR01009521">
    <property type="protein sequence ID" value="GIY32517.1"/>
    <property type="molecule type" value="Genomic_DNA"/>
</dbReference>
<dbReference type="Proteomes" id="UP001054945">
    <property type="component" value="Unassembled WGS sequence"/>
</dbReference>
<evidence type="ECO:0008006" key="3">
    <source>
        <dbReference type="Google" id="ProtNLM"/>
    </source>
</evidence>
<protein>
    <recommendedName>
        <fullName evidence="3">WSC domain-containing protein</fullName>
    </recommendedName>
</protein>
<evidence type="ECO:0000313" key="2">
    <source>
        <dbReference type="Proteomes" id="UP001054945"/>
    </source>
</evidence>
<organism evidence="1 2">
    <name type="scientific">Caerostris extrusa</name>
    <name type="common">Bark spider</name>
    <name type="synonym">Caerostris bankana</name>
    <dbReference type="NCBI Taxonomy" id="172846"/>
    <lineage>
        <taxon>Eukaryota</taxon>
        <taxon>Metazoa</taxon>
        <taxon>Ecdysozoa</taxon>
        <taxon>Arthropoda</taxon>
        <taxon>Chelicerata</taxon>
        <taxon>Arachnida</taxon>
        <taxon>Araneae</taxon>
        <taxon>Araneomorphae</taxon>
        <taxon>Entelegynae</taxon>
        <taxon>Araneoidea</taxon>
        <taxon>Araneidae</taxon>
        <taxon>Caerostris</taxon>
    </lineage>
</organism>
<comment type="caution">
    <text evidence="1">The sequence shown here is derived from an EMBL/GenBank/DDBJ whole genome shotgun (WGS) entry which is preliminary data.</text>
</comment>